<dbReference type="Pfam" id="PF12706">
    <property type="entry name" value="Lactamase_B_2"/>
    <property type="match status" value="1"/>
</dbReference>
<dbReference type="AlphaFoldDB" id="A0A2T1NPS5"/>
<dbReference type="PANTHER" id="PTHR43546:SF9">
    <property type="entry name" value="L-ASCORBATE-6-PHOSPHATE LACTONASE ULAG-RELATED"/>
    <property type="match status" value="1"/>
</dbReference>
<dbReference type="SMART" id="SM00849">
    <property type="entry name" value="Lactamase_B"/>
    <property type="match status" value="1"/>
</dbReference>
<dbReference type="InterPro" id="IPR001279">
    <property type="entry name" value="Metallo-B-lactamas"/>
</dbReference>
<dbReference type="Proteomes" id="UP000238430">
    <property type="component" value="Unassembled WGS sequence"/>
</dbReference>
<gene>
    <name evidence="3" type="ORF">C7H61_00370</name>
</gene>
<evidence type="ECO:0000313" key="4">
    <source>
        <dbReference type="Proteomes" id="UP000238430"/>
    </source>
</evidence>
<dbReference type="OrthoDB" id="9805728at2"/>
<dbReference type="InterPro" id="IPR036866">
    <property type="entry name" value="RibonucZ/Hydroxyglut_hydro"/>
</dbReference>
<accession>A0A2T1NPS5</accession>
<dbReference type="GO" id="GO:0016787">
    <property type="term" value="F:hydrolase activity"/>
    <property type="evidence" value="ECO:0007669"/>
    <property type="project" value="UniProtKB-KW"/>
</dbReference>
<keyword evidence="4" id="KW-1185">Reference proteome</keyword>
<evidence type="ECO:0000256" key="1">
    <source>
        <dbReference type="ARBA" id="ARBA00022801"/>
    </source>
</evidence>
<organism evidence="3 4">
    <name type="scientific">Mesoflavibacter zeaxanthinifaciens subsp. sabulilitoris</name>
    <dbReference type="NCBI Taxonomy" id="1520893"/>
    <lineage>
        <taxon>Bacteria</taxon>
        <taxon>Pseudomonadati</taxon>
        <taxon>Bacteroidota</taxon>
        <taxon>Flavobacteriia</taxon>
        <taxon>Flavobacteriales</taxon>
        <taxon>Flavobacteriaceae</taxon>
        <taxon>Mesoflavibacter</taxon>
    </lineage>
</organism>
<comment type="caution">
    <text evidence="3">The sequence shown here is derived from an EMBL/GenBank/DDBJ whole genome shotgun (WGS) entry which is preliminary data.</text>
</comment>
<dbReference type="SUPFAM" id="SSF56281">
    <property type="entry name" value="Metallo-hydrolase/oxidoreductase"/>
    <property type="match status" value="1"/>
</dbReference>
<dbReference type="RefSeq" id="WP_106676190.1">
    <property type="nucleotide sequence ID" value="NZ_JACHWV010000009.1"/>
</dbReference>
<sequence length="254" mass="28637">MKIHHFRNATIVIEANNHFILVDPMLGPKGSLPPFTFFRFKPVKNPIVELPEISKTFLDKITHCVITHNHPDHIDKPAEDFLKEKNIPVFCSVKDKKTFIKKGLNIVKTIEYWTKSEFLGGSIEGIPAQHGYGFVAKPAGNVMGFFIQLPHQPSIYLSSDTIYKDAVDKVFRDYKPEISVVAAGSAQFDIFKPLLMTMDDILKFAKNAPGKVIANHMEAVNHCPTKRSSLKTKITELSLLEKVFIPEDGETLTF</sequence>
<protein>
    <submittedName>
        <fullName evidence="3">MBL fold metallo-hydrolase</fullName>
    </submittedName>
</protein>
<name>A0A2T1NPS5_9FLAO</name>
<dbReference type="PANTHER" id="PTHR43546">
    <property type="entry name" value="UPF0173 METAL-DEPENDENT HYDROLASE MJ1163-RELATED"/>
    <property type="match status" value="1"/>
</dbReference>
<dbReference type="EMBL" id="PXOT01000009">
    <property type="protein sequence ID" value="PSG94896.1"/>
    <property type="molecule type" value="Genomic_DNA"/>
</dbReference>
<dbReference type="InterPro" id="IPR050114">
    <property type="entry name" value="UPF0173_UPF0282_UlaG_hydrolase"/>
</dbReference>
<dbReference type="Gene3D" id="3.60.15.10">
    <property type="entry name" value="Ribonuclease Z/Hydroxyacylglutathione hydrolase-like"/>
    <property type="match status" value="1"/>
</dbReference>
<feature type="domain" description="Metallo-beta-lactamase" evidence="2">
    <location>
        <begin position="7"/>
        <end position="216"/>
    </location>
</feature>
<keyword evidence="1 3" id="KW-0378">Hydrolase</keyword>
<evidence type="ECO:0000313" key="3">
    <source>
        <dbReference type="EMBL" id="PSG94896.1"/>
    </source>
</evidence>
<evidence type="ECO:0000259" key="2">
    <source>
        <dbReference type="SMART" id="SM00849"/>
    </source>
</evidence>
<reference evidence="3 4" key="1">
    <citation type="submission" date="2018-03" db="EMBL/GenBank/DDBJ databases">
        <title>Mesoflavibacter sp. HG37 and Mesoflavibacter sp. HG96 sp.nov., two marine bacteria isolated from seawater of Western Pacific Ocean.</title>
        <authorList>
            <person name="Cheng H."/>
            <person name="Wu Y.-H."/>
            <person name="Guo L.-L."/>
            <person name="Xu X.-W."/>
        </authorList>
    </citation>
    <scope>NUCLEOTIDE SEQUENCE [LARGE SCALE GENOMIC DNA]</scope>
    <source>
        <strain evidence="3 4">KCTC 42117</strain>
    </source>
</reference>
<proteinExistence type="predicted"/>